<reference evidence="2" key="1">
    <citation type="submission" date="2020-05" db="EMBL/GenBank/DDBJ databases">
        <title>WGS assembly of Panicum virgatum.</title>
        <authorList>
            <person name="Lovell J.T."/>
            <person name="Jenkins J."/>
            <person name="Shu S."/>
            <person name="Juenger T.E."/>
            <person name="Schmutz J."/>
        </authorList>
    </citation>
    <scope>NUCLEOTIDE SEQUENCE</scope>
    <source>
        <strain evidence="2">AP13</strain>
    </source>
</reference>
<dbReference type="Proteomes" id="UP000823388">
    <property type="component" value="Chromosome 7K"/>
</dbReference>
<evidence type="ECO:0000313" key="3">
    <source>
        <dbReference type="Proteomes" id="UP000823388"/>
    </source>
</evidence>
<organism evidence="2 3">
    <name type="scientific">Panicum virgatum</name>
    <name type="common">Blackwell switchgrass</name>
    <dbReference type="NCBI Taxonomy" id="38727"/>
    <lineage>
        <taxon>Eukaryota</taxon>
        <taxon>Viridiplantae</taxon>
        <taxon>Streptophyta</taxon>
        <taxon>Embryophyta</taxon>
        <taxon>Tracheophyta</taxon>
        <taxon>Spermatophyta</taxon>
        <taxon>Magnoliopsida</taxon>
        <taxon>Liliopsida</taxon>
        <taxon>Poales</taxon>
        <taxon>Poaceae</taxon>
        <taxon>PACMAD clade</taxon>
        <taxon>Panicoideae</taxon>
        <taxon>Panicodae</taxon>
        <taxon>Paniceae</taxon>
        <taxon>Panicinae</taxon>
        <taxon>Panicum</taxon>
        <taxon>Panicum sect. Hiantes</taxon>
    </lineage>
</organism>
<keyword evidence="3" id="KW-1185">Reference proteome</keyword>
<evidence type="ECO:0000313" key="2">
    <source>
        <dbReference type="EMBL" id="KAG2572374.1"/>
    </source>
</evidence>
<comment type="caution">
    <text evidence="2">The sequence shown here is derived from an EMBL/GenBank/DDBJ whole genome shotgun (WGS) entry which is preliminary data.</text>
</comment>
<dbReference type="EMBL" id="CM029049">
    <property type="protein sequence ID" value="KAG2572374.1"/>
    <property type="molecule type" value="Genomic_DNA"/>
</dbReference>
<sequence>MDKRNRPVHYLIPCPRTRLGSTAPSLKTFMNTYAAQLQPQKRQISSTESPPEEPKRRKTRSSKVSQFLLFNLSTNWLLTIFLQKIQDDSTTSKAASPIPQTQVEILETEDAVQKAKGNSVESPGIDLLANQAINLSSQSQSEDMAPENIDPPPFSDHVAYHEPSPQEGCEASSANPYEKAPSPSLPDYGIDISKYFDEKEVSSLLMAKDNLVASSLNQLRDIFASSPKHGRFGPKFSGYQPNYWRS</sequence>
<proteinExistence type="predicted"/>
<accession>A0A8T0QN48</accession>
<feature type="region of interest" description="Disordered" evidence="1">
    <location>
        <begin position="226"/>
        <end position="246"/>
    </location>
</feature>
<feature type="region of interest" description="Disordered" evidence="1">
    <location>
        <begin position="163"/>
        <end position="184"/>
    </location>
</feature>
<dbReference type="AlphaFoldDB" id="A0A8T0QN48"/>
<name>A0A8T0QN48_PANVG</name>
<protein>
    <submittedName>
        <fullName evidence="2">Uncharacterized protein</fullName>
    </submittedName>
</protein>
<evidence type="ECO:0000256" key="1">
    <source>
        <dbReference type="SAM" id="MobiDB-lite"/>
    </source>
</evidence>
<gene>
    <name evidence="2" type="ORF">PVAP13_7KG173600</name>
</gene>
<feature type="compositionally biased region" description="Polar residues" evidence="1">
    <location>
        <begin position="37"/>
        <end position="49"/>
    </location>
</feature>
<feature type="region of interest" description="Disordered" evidence="1">
    <location>
        <begin position="37"/>
        <end position="61"/>
    </location>
</feature>